<reference evidence="2" key="1">
    <citation type="journal article" date="2015" name="Front. Microbiol.">
        <title>Combining genomic sequencing methods to explore viral diversity and reveal potential virus-host interactions.</title>
        <authorList>
            <person name="Chow C.E."/>
            <person name="Winget D.M."/>
            <person name="White R.A.III."/>
            <person name="Hallam S.J."/>
            <person name="Suttle C.A."/>
        </authorList>
    </citation>
    <scope>NUCLEOTIDE SEQUENCE</scope>
    <source>
        <strain evidence="2">Anoxic2_4</strain>
    </source>
</reference>
<keyword evidence="1" id="KW-0472">Membrane</keyword>
<protein>
    <submittedName>
        <fullName evidence="2">Uncharacterized protein</fullName>
    </submittedName>
</protein>
<evidence type="ECO:0000313" key="2">
    <source>
        <dbReference type="EMBL" id="AKH46956.1"/>
    </source>
</evidence>
<keyword evidence="1" id="KW-1133">Transmembrane helix</keyword>
<proteinExistence type="predicted"/>
<evidence type="ECO:0000256" key="1">
    <source>
        <dbReference type="SAM" id="Phobius"/>
    </source>
</evidence>
<accession>A0A0F7L7I5</accession>
<dbReference type="EMBL" id="KR029588">
    <property type="protein sequence ID" value="AKH46956.1"/>
    <property type="molecule type" value="Genomic_DNA"/>
</dbReference>
<feature type="transmembrane region" description="Helical" evidence="1">
    <location>
        <begin position="69"/>
        <end position="90"/>
    </location>
</feature>
<sequence>MSKKKLAEEVKEPTEAKVEEVKVEKKEERAVEAQPEKKLSKVELFLAAYKKQNPKKYAQKLARGQFKNLALMVALIAVGFVGVFSVASAYQGYDAAPKVVVEGDYIESGTESSVVYEESLGAVSGPDVYSYLKVHGRFMQGAYPVATSTDGTATVLLTTDLWKYSGMDMTPVNTAITLTLPATTTLGLAIKSPGDCMEWRMRNVTSTAAATVTLAAGTGIDLVENENGDVVIEGGNEAQLRFCRELDTDVTVYVDEYIAAD</sequence>
<organism evidence="2">
    <name type="scientific">uncultured marine virus</name>
    <dbReference type="NCBI Taxonomy" id="186617"/>
    <lineage>
        <taxon>Viruses</taxon>
        <taxon>environmental samples</taxon>
    </lineage>
</organism>
<reference evidence="2" key="2">
    <citation type="submission" date="2015-03" db="EMBL/GenBank/DDBJ databases">
        <authorList>
            <person name="Chow C.-E.T."/>
            <person name="Winget D.M."/>
            <person name="White R.A.III."/>
            <person name="Hallam S.J."/>
            <person name="Suttle C.A."/>
        </authorList>
    </citation>
    <scope>NUCLEOTIDE SEQUENCE</scope>
    <source>
        <strain evidence="2">Anoxic2_4</strain>
    </source>
</reference>
<name>A0A0F7L7I5_9VIRU</name>
<keyword evidence="1" id="KW-0812">Transmembrane</keyword>